<evidence type="ECO:0000259" key="5">
    <source>
        <dbReference type="PROSITE" id="PS51078"/>
    </source>
</evidence>
<evidence type="ECO:0000256" key="2">
    <source>
        <dbReference type="ARBA" id="ARBA00023125"/>
    </source>
</evidence>
<dbReference type="InterPro" id="IPR050707">
    <property type="entry name" value="HTH_MetabolicPath_Reg"/>
</dbReference>
<dbReference type="PROSITE" id="PS51077">
    <property type="entry name" value="HTH_ICLR"/>
    <property type="match status" value="1"/>
</dbReference>
<keyword evidence="7" id="KW-1185">Reference proteome</keyword>
<dbReference type="Pfam" id="PF01614">
    <property type="entry name" value="IclR_C"/>
    <property type="match status" value="1"/>
</dbReference>
<dbReference type="SUPFAM" id="SSF46785">
    <property type="entry name" value="Winged helix' DNA-binding domain"/>
    <property type="match status" value="1"/>
</dbReference>
<dbReference type="EMBL" id="VRSW01000003">
    <property type="protein sequence ID" value="TXK04203.1"/>
    <property type="molecule type" value="Genomic_DNA"/>
</dbReference>
<dbReference type="PANTHER" id="PTHR30136:SF24">
    <property type="entry name" value="HTH-TYPE TRANSCRIPTIONAL REPRESSOR ALLR"/>
    <property type="match status" value="1"/>
</dbReference>
<reference evidence="6 7" key="1">
    <citation type="submission" date="2019-08" db="EMBL/GenBank/DDBJ databases">
        <authorList>
            <person name="Dong K."/>
        </authorList>
    </citation>
    <scope>NUCLEOTIDE SEQUENCE [LARGE SCALE GENOMIC DNA]</scope>
    <source>
        <strain evidence="6 7">M4-8</strain>
    </source>
</reference>
<dbReference type="InterPro" id="IPR036388">
    <property type="entry name" value="WH-like_DNA-bd_sf"/>
</dbReference>
<keyword evidence="3" id="KW-0804">Transcription</keyword>
<evidence type="ECO:0000256" key="3">
    <source>
        <dbReference type="ARBA" id="ARBA00023163"/>
    </source>
</evidence>
<dbReference type="GO" id="GO:0045892">
    <property type="term" value="P:negative regulation of DNA-templated transcription"/>
    <property type="evidence" value="ECO:0007669"/>
    <property type="project" value="TreeGrafter"/>
</dbReference>
<dbReference type="PROSITE" id="PS51078">
    <property type="entry name" value="ICLR_ED"/>
    <property type="match status" value="1"/>
</dbReference>
<feature type="domain" description="HTH iclR-type" evidence="4">
    <location>
        <begin position="9"/>
        <end position="67"/>
    </location>
</feature>
<evidence type="ECO:0000313" key="7">
    <source>
        <dbReference type="Proteomes" id="UP000321196"/>
    </source>
</evidence>
<dbReference type="OrthoDB" id="8479143at2"/>
<dbReference type="GO" id="GO:0003700">
    <property type="term" value="F:DNA-binding transcription factor activity"/>
    <property type="evidence" value="ECO:0007669"/>
    <property type="project" value="TreeGrafter"/>
</dbReference>
<sequence length="255" mass="26804">MATLHAPSTGASHKVLRVLEAALLHPRFTDIVDESGLPKSTVHRILSSLVEEGYVSGDAENGYRAGRRFMSLAGLVLGAADITTAARDVVDRLVRDVDCTIHVGALSGDEMVYVIREDSSKPYRMKSRVGLSIPLHSSGMGKAVLGEWSEADLRGYAERTGLPARTDATITTVDGLLAAAAEVRERGYALDLSENEVGTVCVSAAIHDYTGRATHGISISSIALEHPGDTIAAFAPQAMAAAAEISALLGAQPRG</sequence>
<dbReference type="InterPro" id="IPR029016">
    <property type="entry name" value="GAF-like_dom_sf"/>
</dbReference>
<name>A0A5C8HPC1_9MICO</name>
<dbReference type="InterPro" id="IPR036390">
    <property type="entry name" value="WH_DNA-bd_sf"/>
</dbReference>
<dbReference type="InterPro" id="IPR005471">
    <property type="entry name" value="Tscrpt_reg_IclR_N"/>
</dbReference>
<dbReference type="Proteomes" id="UP000321196">
    <property type="component" value="Unassembled WGS sequence"/>
</dbReference>
<evidence type="ECO:0000256" key="1">
    <source>
        <dbReference type="ARBA" id="ARBA00023015"/>
    </source>
</evidence>
<dbReference type="GO" id="GO:0003677">
    <property type="term" value="F:DNA binding"/>
    <property type="evidence" value="ECO:0007669"/>
    <property type="project" value="UniProtKB-KW"/>
</dbReference>
<dbReference type="Gene3D" id="1.10.10.10">
    <property type="entry name" value="Winged helix-like DNA-binding domain superfamily/Winged helix DNA-binding domain"/>
    <property type="match status" value="1"/>
</dbReference>
<dbReference type="PANTHER" id="PTHR30136">
    <property type="entry name" value="HELIX-TURN-HELIX TRANSCRIPTIONAL REGULATOR, ICLR FAMILY"/>
    <property type="match status" value="1"/>
</dbReference>
<protein>
    <submittedName>
        <fullName evidence="6">IclR family transcriptional regulator</fullName>
    </submittedName>
</protein>
<keyword evidence="1" id="KW-0805">Transcription regulation</keyword>
<dbReference type="InterPro" id="IPR014757">
    <property type="entry name" value="Tscrpt_reg_IclR_C"/>
</dbReference>
<gene>
    <name evidence="6" type="ORF">FVP60_09545</name>
</gene>
<dbReference type="AlphaFoldDB" id="A0A5C8HPC1"/>
<dbReference type="SUPFAM" id="SSF55781">
    <property type="entry name" value="GAF domain-like"/>
    <property type="match status" value="1"/>
</dbReference>
<dbReference type="Gene3D" id="3.30.450.40">
    <property type="match status" value="1"/>
</dbReference>
<dbReference type="SMART" id="SM00346">
    <property type="entry name" value="HTH_ICLR"/>
    <property type="match status" value="1"/>
</dbReference>
<dbReference type="Pfam" id="PF09339">
    <property type="entry name" value="HTH_IclR"/>
    <property type="match status" value="1"/>
</dbReference>
<proteinExistence type="predicted"/>
<feature type="domain" description="IclR-ED" evidence="5">
    <location>
        <begin position="68"/>
        <end position="251"/>
    </location>
</feature>
<organism evidence="6 7">
    <name type="scientific">Microbacterium mitrae</name>
    <dbReference type="NCBI Taxonomy" id="664640"/>
    <lineage>
        <taxon>Bacteria</taxon>
        <taxon>Bacillati</taxon>
        <taxon>Actinomycetota</taxon>
        <taxon>Actinomycetes</taxon>
        <taxon>Micrococcales</taxon>
        <taxon>Microbacteriaceae</taxon>
        <taxon>Microbacterium</taxon>
    </lineage>
</organism>
<evidence type="ECO:0000259" key="4">
    <source>
        <dbReference type="PROSITE" id="PS51077"/>
    </source>
</evidence>
<evidence type="ECO:0000313" key="6">
    <source>
        <dbReference type="EMBL" id="TXK04203.1"/>
    </source>
</evidence>
<keyword evidence="2" id="KW-0238">DNA-binding</keyword>
<comment type="caution">
    <text evidence="6">The sequence shown here is derived from an EMBL/GenBank/DDBJ whole genome shotgun (WGS) entry which is preliminary data.</text>
</comment>
<accession>A0A5C8HPC1</accession>